<dbReference type="Pfam" id="PF00612">
    <property type="entry name" value="IQ"/>
    <property type="match status" value="1"/>
</dbReference>
<dbReference type="PROSITE" id="PS50096">
    <property type="entry name" value="IQ"/>
    <property type="match status" value="2"/>
</dbReference>
<reference evidence="4 5" key="1">
    <citation type="submission" date="2024-11" db="EMBL/GenBank/DDBJ databases">
        <title>A near-complete genome assembly of Cinchona calisaya.</title>
        <authorList>
            <person name="Lian D.C."/>
            <person name="Zhao X.W."/>
            <person name="Wei L."/>
        </authorList>
    </citation>
    <scope>NUCLEOTIDE SEQUENCE [LARGE SCALE GENOMIC DNA]</scope>
    <source>
        <tissue evidence="4">Nenye</tissue>
    </source>
</reference>
<dbReference type="Proteomes" id="UP001630127">
    <property type="component" value="Unassembled WGS sequence"/>
</dbReference>
<evidence type="ECO:0000313" key="5">
    <source>
        <dbReference type="Proteomes" id="UP001630127"/>
    </source>
</evidence>
<feature type="region of interest" description="Disordered" evidence="3">
    <location>
        <begin position="323"/>
        <end position="377"/>
    </location>
</feature>
<protein>
    <recommendedName>
        <fullName evidence="6">Calmodulin binding protein</fullName>
    </recommendedName>
</protein>
<feature type="compositionally biased region" description="Polar residues" evidence="3">
    <location>
        <begin position="354"/>
        <end position="363"/>
    </location>
</feature>
<feature type="region of interest" description="Disordered" evidence="3">
    <location>
        <begin position="277"/>
        <end position="301"/>
    </location>
</feature>
<proteinExistence type="inferred from homology"/>
<gene>
    <name evidence="4" type="ORF">ACH5RR_041378</name>
</gene>
<dbReference type="GO" id="GO:0005516">
    <property type="term" value="F:calmodulin binding"/>
    <property type="evidence" value="ECO:0007669"/>
    <property type="project" value="UniProtKB-KW"/>
</dbReference>
<accession>A0ABD2XV91</accession>
<evidence type="ECO:0000256" key="2">
    <source>
        <dbReference type="ARBA" id="ARBA00024341"/>
    </source>
</evidence>
<dbReference type="CDD" id="cd23767">
    <property type="entry name" value="IQCD"/>
    <property type="match status" value="1"/>
</dbReference>
<feature type="region of interest" description="Disordered" evidence="3">
    <location>
        <begin position="408"/>
        <end position="427"/>
    </location>
</feature>
<evidence type="ECO:0008006" key="6">
    <source>
        <dbReference type="Google" id="ProtNLM"/>
    </source>
</evidence>
<comment type="similarity">
    <text evidence="2">Belongs to the IQD family.</text>
</comment>
<dbReference type="PANTHER" id="PTHR32295:SF95">
    <property type="entry name" value="PROTEIN IQ-DOMAIN 6"/>
    <property type="match status" value="1"/>
</dbReference>
<feature type="compositionally biased region" description="Low complexity" evidence="3">
    <location>
        <begin position="329"/>
        <end position="353"/>
    </location>
</feature>
<keyword evidence="5" id="KW-1185">Reference proteome</keyword>
<dbReference type="AlphaFoldDB" id="A0ABD2XV91"/>
<sequence length="453" mass="51118">MGTSGKWVKALIGFKKPDKEDYEKMRGKSKKWRLWRSSSGDLGGGSSWKGFKGNHRKNGCGSECSDSSSVNNDAFTAAVATVVRAPPKDFRVVRQEWAAIRIQTAFRGFLARRALRALKGLVRLQALVRGRQVRKQAAVTLRCMQALVRVQARVRARRVRMSIEGQAVQKILDEHRIMADCLKQAEEGWCDSRGTLEEVKTKIQLRQEGLFKRERALAYSIAQKLKSSQIFDSQTNVSVPFLKSHELDKNSWGWSWLERWMAAKPWENRLMEEANNECSEKTPQTKTCVDSSKCNRSRSSEPGLVKVERNNLTTRISAKPPLVGLATRSSSSPSSEFRYDESSASSSICTSTTPVSGNTPLTSERTEESNNSRPNYMNLTESTKAKQRYQRIQRQSMDEFQFLKKSSALSNGDSKSRIGSDPSSTNFSKPLCLPTRMNKFSMNLTEGDNCFYQ</sequence>
<dbReference type="InterPro" id="IPR000048">
    <property type="entry name" value="IQ_motif_EF-hand-BS"/>
</dbReference>
<dbReference type="PANTHER" id="PTHR32295">
    <property type="entry name" value="IQ-DOMAIN 5-RELATED"/>
    <property type="match status" value="1"/>
</dbReference>
<evidence type="ECO:0000256" key="3">
    <source>
        <dbReference type="SAM" id="MobiDB-lite"/>
    </source>
</evidence>
<name>A0ABD2XV91_9GENT</name>
<feature type="compositionally biased region" description="Polar residues" evidence="3">
    <location>
        <begin position="281"/>
        <end position="294"/>
    </location>
</feature>
<keyword evidence="1" id="KW-0112">Calmodulin-binding</keyword>
<evidence type="ECO:0000256" key="1">
    <source>
        <dbReference type="ARBA" id="ARBA00022860"/>
    </source>
</evidence>
<dbReference type="EMBL" id="JBJUIK010000017">
    <property type="protein sequence ID" value="KAL3498646.1"/>
    <property type="molecule type" value="Genomic_DNA"/>
</dbReference>
<organism evidence="4 5">
    <name type="scientific">Cinchona calisaya</name>
    <dbReference type="NCBI Taxonomy" id="153742"/>
    <lineage>
        <taxon>Eukaryota</taxon>
        <taxon>Viridiplantae</taxon>
        <taxon>Streptophyta</taxon>
        <taxon>Embryophyta</taxon>
        <taxon>Tracheophyta</taxon>
        <taxon>Spermatophyta</taxon>
        <taxon>Magnoliopsida</taxon>
        <taxon>eudicotyledons</taxon>
        <taxon>Gunneridae</taxon>
        <taxon>Pentapetalae</taxon>
        <taxon>asterids</taxon>
        <taxon>lamiids</taxon>
        <taxon>Gentianales</taxon>
        <taxon>Rubiaceae</taxon>
        <taxon>Cinchonoideae</taxon>
        <taxon>Cinchoneae</taxon>
        <taxon>Cinchona</taxon>
    </lineage>
</organism>
<evidence type="ECO:0000313" key="4">
    <source>
        <dbReference type="EMBL" id="KAL3498646.1"/>
    </source>
</evidence>
<comment type="caution">
    <text evidence="4">The sequence shown here is derived from an EMBL/GenBank/DDBJ whole genome shotgun (WGS) entry which is preliminary data.</text>
</comment>